<reference evidence="3" key="1">
    <citation type="submission" date="2022-10" db="EMBL/GenBank/DDBJ databases">
        <title>Characterization and whole genome sequencing of a new Roseateles species, isolated from fresh water.</title>
        <authorList>
            <person name="Guliayeva D.Y."/>
            <person name="Akhremchuk A.E."/>
            <person name="Sikolenko M.A."/>
            <person name="Valentovich L.N."/>
            <person name="Sidarenka A.V."/>
        </authorList>
    </citation>
    <scope>NUCLEOTIDE SEQUENCE</scope>
    <source>
        <strain evidence="3">BIM B-1768</strain>
    </source>
</reference>
<dbReference type="InterPro" id="IPR043128">
    <property type="entry name" value="Rev_trsase/Diguanyl_cyclase"/>
</dbReference>
<dbReference type="Pfam" id="PF13185">
    <property type="entry name" value="GAF_2"/>
    <property type="match status" value="1"/>
</dbReference>
<dbReference type="SUPFAM" id="SSF55781">
    <property type="entry name" value="GAF domain-like"/>
    <property type="match status" value="1"/>
</dbReference>
<dbReference type="EMBL" id="CP104562">
    <property type="protein sequence ID" value="UXH79959.1"/>
    <property type="molecule type" value="Genomic_DNA"/>
</dbReference>
<dbReference type="PIRSF" id="PIRSF005925">
    <property type="entry name" value="Dos"/>
    <property type="match status" value="1"/>
</dbReference>
<dbReference type="Proteomes" id="UP001064933">
    <property type="component" value="Chromosome"/>
</dbReference>
<dbReference type="Gene3D" id="3.30.450.40">
    <property type="match status" value="1"/>
</dbReference>
<dbReference type="InterPro" id="IPR035919">
    <property type="entry name" value="EAL_sf"/>
</dbReference>
<proteinExistence type="predicted"/>
<dbReference type="SUPFAM" id="SSF55073">
    <property type="entry name" value="Nucleotide cyclase"/>
    <property type="match status" value="1"/>
</dbReference>
<dbReference type="Gene3D" id="3.20.20.450">
    <property type="entry name" value="EAL domain"/>
    <property type="match status" value="1"/>
</dbReference>
<dbReference type="PROSITE" id="PS50883">
    <property type="entry name" value="EAL"/>
    <property type="match status" value="1"/>
</dbReference>
<dbReference type="SMART" id="SM00267">
    <property type="entry name" value="GGDEF"/>
    <property type="match status" value="1"/>
</dbReference>
<evidence type="ECO:0000313" key="3">
    <source>
        <dbReference type="EMBL" id="UXH79959.1"/>
    </source>
</evidence>
<dbReference type="InterPro" id="IPR029016">
    <property type="entry name" value="GAF-like_dom_sf"/>
</dbReference>
<feature type="domain" description="GGDEF" evidence="2">
    <location>
        <begin position="233"/>
        <end position="367"/>
    </location>
</feature>
<protein>
    <submittedName>
        <fullName evidence="3">EAL domain-containing protein</fullName>
    </submittedName>
</protein>
<feature type="domain" description="EAL" evidence="1">
    <location>
        <begin position="376"/>
        <end position="630"/>
    </location>
</feature>
<dbReference type="CDD" id="cd01949">
    <property type="entry name" value="GGDEF"/>
    <property type="match status" value="1"/>
</dbReference>
<dbReference type="InterPro" id="IPR052155">
    <property type="entry name" value="Biofilm_reg_signaling"/>
</dbReference>
<dbReference type="InterPro" id="IPR003018">
    <property type="entry name" value="GAF"/>
</dbReference>
<dbReference type="NCBIfam" id="TIGR00254">
    <property type="entry name" value="GGDEF"/>
    <property type="match status" value="1"/>
</dbReference>
<dbReference type="Gene3D" id="3.30.70.270">
    <property type="match status" value="1"/>
</dbReference>
<evidence type="ECO:0000313" key="4">
    <source>
        <dbReference type="Proteomes" id="UP001064933"/>
    </source>
</evidence>
<dbReference type="Pfam" id="PF00990">
    <property type="entry name" value="GGDEF"/>
    <property type="match status" value="1"/>
</dbReference>
<dbReference type="InterPro" id="IPR029787">
    <property type="entry name" value="Nucleotide_cyclase"/>
</dbReference>
<dbReference type="PANTHER" id="PTHR44757:SF2">
    <property type="entry name" value="BIOFILM ARCHITECTURE MAINTENANCE PROTEIN MBAA"/>
    <property type="match status" value="1"/>
</dbReference>
<dbReference type="InterPro" id="IPR012226">
    <property type="entry name" value="Diguanyl_cyclase/Pdiesterase"/>
</dbReference>
<evidence type="ECO:0000259" key="1">
    <source>
        <dbReference type="PROSITE" id="PS50883"/>
    </source>
</evidence>
<dbReference type="PROSITE" id="PS50887">
    <property type="entry name" value="GGDEF"/>
    <property type="match status" value="1"/>
</dbReference>
<dbReference type="SUPFAM" id="SSF141868">
    <property type="entry name" value="EAL domain-like"/>
    <property type="match status" value="1"/>
</dbReference>
<keyword evidence="4" id="KW-1185">Reference proteome</keyword>
<dbReference type="InterPro" id="IPR000160">
    <property type="entry name" value="GGDEF_dom"/>
</dbReference>
<evidence type="ECO:0000259" key="2">
    <source>
        <dbReference type="PROSITE" id="PS50887"/>
    </source>
</evidence>
<name>A0ABY6B443_9BURK</name>
<dbReference type="Pfam" id="PF00563">
    <property type="entry name" value="EAL"/>
    <property type="match status" value="1"/>
</dbReference>
<dbReference type="InterPro" id="IPR001633">
    <property type="entry name" value="EAL_dom"/>
</dbReference>
<dbReference type="PANTHER" id="PTHR44757">
    <property type="entry name" value="DIGUANYLATE CYCLASE DGCP"/>
    <property type="match status" value="1"/>
</dbReference>
<sequence length="635" mass="69518">MLQLDVHVTHPPGSALSALMMCRTDVREERAAIDRLQREVLEAVAVGRSLREVMDLLCRCVEALAPEVSCSVLTIDEAGLIHPLAAPSLPASYSAALEGVQIGPSAGSCGTAAWRHESVEVTDIATDPLWAPYRSLALAHDLRACWSTPIVLAHDRVVATFALYYREPRAAAPFHRRMVDACTQLCQIAFMHQAHQREIERLAYVDGVTGLPNRTLLTDRAGQMLLLAARAREPAALLLLDMDRFKTVNDSLGHAAGDEVLRQIAQRLLGTLRDSDTLARLGGDEFVVLLPGCTAEDGLQVADKLREALQAPLTLENGRLRLPMTASIGVCAYPLDGGDLDQLLKNADIAMYEAKRAGRDCARYFLNTMNQALDQRLEIETALRHALACNALQLHYQPKLSLPENQLVGVEALLRWKDEQRGWIPPDRFIPVAEESGLIGALDAWVMEQACAQLARWRAEGVDVPSMSVNVSPLRFHQDDVAAHASSLLVRHGLSAGDLTLEVTERVMLDDDSRPREQLQKLHAMGVGVSVDDFGTGYSSLSYLKRLPVTEIKLDKSFVRDLELDQDDRALASAVIGIGRALGMTVVAEGVETDGQRQLLQHMGCDVAQGYFFARPQAAPDLVAWVTARRAQPTG</sequence>
<dbReference type="CDD" id="cd01948">
    <property type="entry name" value="EAL"/>
    <property type="match status" value="1"/>
</dbReference>
<dbReference type="RefSeq" id="WP_261759777.1">
    <property type="nucleotide sequence ID" value="NZ_CP104562.2"/>
</dbReference>
<dbReference type="SMART" id="SM00052">
    <property type="entry name" value="EAL"/>
    <property type="match status" value="1"/>
</dbReference>
<organism evidence="3 4">
    <name type="scientific">Roseateles amylovorans</name>
    <dbReference type="NCBI Taxonomy" id="2978473"/>
    <lineage>
        <taxon>Bacteria</taxon>
        <taxon>Pseudomonadati</taxon>
        <taxon>Pseudomonadota</taxon>
        <taxon>Betaproteobacteria</taxon>
        <taxon>Burkholderiales</taxon>
        <taxon>Sphaerotilaceae</taxon>
        <taxon>Roseateles</taxon>
    </lineage>
</organism>
<gene>
    <name evidence="3" type="ORF">N4261_08800</name>
</gene>
<accession>A0ABY6B443</accession>